<dbReference type="Pfam" id="PF13692">
    <property type="entry name" value="Glyco_trans_1_4"/>
    <property type="match status" value="1"/>
</dbReference>
<proteinExistence type="predicted"/>
<evidence type="ECO:0000256" key="2">
    <source>
        <dbReference type="ARBA" id="ARBA00022679"/>
    </source>
</evidence>
<reference evidence="4 5" key="1">
    <citation type="submission" date="2021-01" db="EMBL/GenBank/DDBJ databases">
        <title>Whole genome shotgun sequence of Microbispora corallina NBRC 16416.</title>
        <authorList>
            <person name="Komaki H."/>
            <person name="Tamura T."/>
        </authorList>
    </citation>
    <scope>NUCLEOTIDE SEQUENCE [LARGE SCALE GENOMIC DNA]</scope>
    <source>
        <strain evidence="4 5">NBRC 16416</strain>
    </source>
</reference>
<dbReference type="InterPro" id="IPR050194">
    <property type="entry name" value="Glycosyltransferase_grp1"/>
</dbReference>
<dbReference type="PANTHER" id="PTHR45947">
    <property type="entry name" value="SULFOQUINOVOSYL TRANSFERASE SQD2"/>
    <property type="match status" value="1"/>
</dbReference>
<evidence type="ECO:0000256" key="1">
    <source>
        <dbReference type="ARBA" id="ARBA00022676"/>
    </source>
</evidence>
<dbReference type="SUPFAM" id="SSF53756">
    <property type="entry name" value="UDP-Glycosyltransferase/glycogen phosphorylase"/>
    <property type="match status" value="1"/>
</dbReference>
<dbReference type="Pfam" id="PF13439">
    <property type="entry name" value="Glyco_transf_4"/>
    <property type="match status" value="1"/>
</dbReference>
<protein>
    <recommendedName>
        <fullName evidence="3">Glycosyltransferase subfamily 4-like N-terminal domain-containing protein</fullName>
    </recommendedName>
</protein>
<evidence type="ECO:0000259" key="3">
    <source>
        <dbReference type="Pfam" id="PF13439"/>
    </source>
</evidence>
<evidence type="ECO:0000313" key="5">
    <source>
        <dbReference type="Proteomes" id="UP000603904"/>
    </source>
</evidence>
<dbReference type="InterPro" id="IPR028098">
    <property type="entry name" value="Glyco_trans_4-like_N"/>
</dbReference>
<keyword evidence="1" id="KW-0328">Glycosyltransferase</keyword>
<sequence length="426" mass="45478">MNALPLRSAPAAPEALPGAPVEEPPALAVAGARVPRLRVLIAGDTYPPDVNGAAHFTHRLATGLAARGGQVHVVCASPEGPARTETGDGVVVHRMRSAPLLVHPTMRVSLPAGLGRALAGLIARVRPQVVHVQGHFVVGRAAVRAARAAGLPVVATNHFMPDNLFQFGRVPARLRGRAGDLAWRDLIRVFARADHVTTPTRIAAGLLRDKGLACDVEAVSCGIDLERFRPQPRPWAREWALRRFGLPDRPTVLFVGRLDEEKRLEDLVLALPHVLNHVDAQAVIAGTGGRRAGLERLAARVGVGDRVRFLGFVPDDELPRVYAAADVFAMPGVAELQSIATLEAMASGLPVVAADAMALPHLVAGNGRLYRPGDVQAMARHLTTVLTSDGLRAEMSAVSLAMAAGHDHRRSLARFEEIYRELAAEQ</sequence>
<keyword evidence="2" id="KW-0808">Transferase</keyword>
<organism evidence="4 5">
    <name type="scientific">Microbispora corallina</name>
    <dbReference type="NCBI Taxonomy" id="83302"/>
    <lineage>
        <taxon>Bacteria</taxon>
        <taxon>Bacillati</taxon>
        <taxon>Actinomycetota</taxon>
        <taxon>Actinomycetes</taxon>
        <taxon>Streptosporangiales</taxon>
        <taxon>Streptosporangiaceae</taxon>
        <taxon>Microbispora</taxon>
    </lineage>
</organism>
<evidence type="ECO:0000313" key="4">
    <source>
        <dbReference type="EMBL" id="GIH44080.1"/>
    </source>
</evidence>
<dbReference type="Gene3D" id="3.40.50.2000">
    <property type="entry name" value="Glycogen Phosphorylase B"/>
    <property type="match status" value="2"/>
</dbReference>
<dbReference type="EMBL" id="BOOC01000051">
    <property type="protein sequence ID" value="GIH44080.1"/>
    <property type="molecule type" value="Genomic_DNA"/>
</dbReference>
<gene>
    <name evidence="4" type="ORF">Mco01_70800</name>
</gene>
<keyword evidence="5" id="KW-1185">Reference proteome</keyword>
<dbReference type="PANTHER" id="PTHR45947:SF3">
    <property type="entry name" value="SULFOQUINOVOSYL TRANSFERASE SQD2"/>
    <property type="match status" value="1"/>
</dbReference>
<feature type="domain" description="Glycosyltransferase subfamily 4-like N-terminal" evidence="3">
    <location>
        <begin position="50"/>
        <end position="227"/>
    </location>
</feature>
<dbReference type="RefSeq" id="WP_204061107.1">
    <property type="nucleotide sequence ID" value="NZ_BAAAGP010000043.1"/>
</dbReference>
<comment type="caution">
    <text evidence="4">The sequence shown here is derived from an EMBL/GenBank/DDBJ whole genome shotgun (WGS) entry which is preliminary data.</text>
</comment>
<name>A0ABQ4GAK2_9ACTN</name>
<dbReference type="Proteomes" id="UP000603904">
    <property type="component" value="Unassembled WGS sequence"/>
</dbReference>
<accession>A0ABQ4GAK2</accession>